<proteinExistence type="predicted"/>
<reference evidence="2" key="1">
    <citation type="submission" date="2018-06" db="EMBL/GenBank/DDBJ databases">
        <authorList>
            <person name="Zhirakovskaya E."/>
        </authorList>
    </citation>
    <scope>NUCLEOTIDE SEQUENCE</scope>
</reference>
<accession>A0A3B0T5M4</accession>
<evidence type="ECO:0008006" key="3">
    <source>
        <dbReference type="Google" id="ProtNLM"/>
    </source>
</evidence>
<feature type="region of interest" description="Disordered" evidence="1">
    <location>
        <begin position="152"/>
        <end position="171"/>
    </location>
</feature>
<evidence type="ECO:0000256" key="1">
    <source>
        <dbReference type="SAM" id="MobiDB-lite"/>
    </source>
</evidence>
<evidence type="ECO:0000313" key="2">
    <source>
        <dbReference type="EMBL" id="VAW04134.1"/>
    </source>
</evidence>
<dbReference type="EMBL" id="UOEH01000425">
    <property type="protein sequence ID" value="VAW04134.1"/>
    <property type="molecule type" value="Genomic_DNA"/>
</dbReference>
<gene>
    <name evidence="2" type="ORF">MNBD_ALPHA05-1703</name>
</gene>
<dbReference type="AlphaFoldDB" id="A0A3B0T5M4"/>
<name>A0A3B0T5M4_9ZZZZ</name>
<dbReference type="InterPro" id="IPR019225">
    <property type="entry name" value="DUF2155"/>
</dbReference>
<protein>
    <recommendedName>
        <fullName evidence="3">DUF2155 domain-containing protein</fullName>
    </recommendedName>
</protein>
<dbReference type="Pfam" id="PF09923">
    <property type="entry name" value="DUF2155"/>
    <property type="match status" value="2"/>
</dbReference>
<organism evidence="2">
    <name type="scientific">hydrothermal vent metagenome</name>
    <dbReference type="NCBI Taxonomy" id="652676"/>
    <lineage>
        <taxon>unclassified sequences</taxon>
        <taxon>metagenomes</taxon>
        <taxon>ecological metagenomes</taxon>
    </lineage>
</organism>
<sequence length="225" mass="24779">MRLVSSLLLAAGAASLTMALAVAQEASEEHGPSELDLLSRNADDPFAGVIDAEKRVPVSVTLRALDKITARYTDIEIEMNQIARFGPLEIQPRYCDQRPPEEFPETTAFLEIFDTEFGSRQSGLKIALPEVIEEEIEPTEFDVLAVESIDDSAEVDEERLPPPLDLAPERLSPDMPAPEVLEGPQAEGVNIFRGWMFASSPALNALEHPVYDVWVISCTTRLTDS</sequence>